<dbReference type="InterPro" id="IPR015413">
    <property type="entry name" value="Methionyl/Leucyl_tRNA_Synth"/>
</dbReference>
<dbReference type="InterPro" id="IPR009080">
    <property type="entry name" value="tRNAsynth_Ia_anticodon-bd"/>
</dbReference>
<name>A0A9P6AP18_9AGAM</name>
<evidence type="ECO:0000256" key="10">
    <source>
        <dbReference type="RuleBase" id="RU363039"/>
    </source>
</evidence>
<dbReference type="EC" id="6.1.1.10" evidence="2"/>
<keyword evidence="6 10" id="KW-0648">Protein biosynthesis</keyword>
<dbReference type="GO" id="GO:0006431">
    <property type="term" value="P:methionyl-tRNA aminoacylation"/>
    <property type="evidence" value="ECO:0007669"/>
    <property type="project" value="InterPro"/>
</dbReference>
<dbReference type="FunFam" id="2.170.220.10:FF:000001">
    <property type="entry name" value="methionine--tRNA ligase, mitochondrial"/>
    <property type="match status" value="1"/>
</dbReference>
<evidence type="ECO:0000256" key="2">
    <source>
        <dbReference type="ARBA" id="ARBA00012838"/>
    </source>
</evidence>
<proteinExistence type="inferred from homology"/>
<dbReference type="EMBL" id="MU129037">
    <property type="protein sequence ID" value="KAF9509338.1"/>
    <property type="molecule type" value="Genomic_DNA"/>
</dbReference>
<dbReference type="Pfam" id="PF09334">
    <property type="entry name" value="tRNA-synt_1g"/>
    <property type="match status" value="1"/>
</dbReference>
<evidence type="ECO:0000256" key="9">
    <source>
        <dbReference type="ARBA" id="ARBA00068817"/>
    </source>
</evidence>
<dbReference type="SUPFAM" id="SSF47323">
    <property type="entry name" value="Anticodon-binding domain of a subclass of class I aminoacyl-tRNA synthetases"/>
    <property type="match status" value="1"/>
</dbReference>
<evidence type="ECO:0000256" key="8">
    <source>
        <dbReference type="ARBA" id="ARBA00047364"/>
    </source>
</evidence>
<dbReference type="InterPro" id="IPR033911">
    <property type="entry name" value="MetRS_core"/>
</dbReference>
<evidence type="ECO:0000256" key="7">
    <source>
        <dbReference type="ARBA" id="ARBA00023146"/>
    </source>
</evidence>
<dbReference type="InterPro" id="IPR014729">
    <property type="entry name" value="Rossmann-like_a/b/a_fold"/>
</dbReference>
<reference evidence="12" key="1">
    <citation type="journal article" date="2020" name="Nat. Commun.">
        <title>Large-scale genome sequencing of mycorrhizal fungi provides insights into the early evolution of symbiotic traits.</title>
        <authorList>
            <person name="Miyauchi S."/>
            <person name="Kiss E."/>
            <person name="Kuo A."/>
            <person name="Drula E."/>
            <person name="Kohler A."/>
            <person name="Sanchez-Garcia M."/>
            <person name="Morin E."/>
            <person name="Andreopoulos B."/>
            <person name="Barry K.W."/>
            <person name="Bonito G."/>
            <person name="Buee M."/>
            <person name="Carver A."/>
            <person name="Chen C."/>
            <person name="Cichocki N."/>
            <person name="Clum A."/>
            <person name="Culley D."/>
            <person name="Crous P.W."/>
            <person name="Fauchery L."/>
            <person name="Girlanda M."/>
            <person name="Hayes R.D."/>
            <person name="Keri Z."/>
            <person name="LaButti K."/>
            <person name="Lipzen A."/>
            <person name="Lombard V."/>
            <person name="Magnuson J."/>
            <person name="Maillard F."/>
            <person name="Murat C."/>
            <person name="Nolan M."/>
            <person name="Ohm R.A."/>
            <person name="Pangilinan J."/>
            <person name="Pereira M.F."/>
            <person name="Perotto S."/>
            <person name="Peter M."/>
            <person name="Pfister S."/>
            <person name="Riley R."/>
            <person name="Sitrit Y."/>
            <person name="Stielow J.B."/>
            <person name="Szollosi G."/>
            <person name="Zifcakova L."/>
            <person name="Stursova M."/>
            <person name="Spatafora J.W."/>
            <person name="Tedersoo L."/>
            <person name="Vaario L.M."/>
            <person name="Yamada A."/>
            <person name="Yan M."/>
            <person name="Wang P."/>
            <person name="Xu J."/>
            <person name="Bruns T."/>
            <person name="Baldrian P."/>
            <person name="Vilgalys R."/>
            <person name="Dunand C."/>
            <person name="Henrissat B."/>
            <person name="Grigoriev I.V."/>
            <person name="Hibbett D."/>
            <person name="Nagy L.G."/>
            <person name="Martin F.M."/>
        </authorList>
    </citation>
    <scope>NUCLEOTIDE SEQUENCE</scope>
    <source>
        <strain evidence="12">UP504</strain>
    </source>
</reference>
<keyword evidence="13" id="KW-1185">Reference proteome</keyword>
<comment type="similarity">
    <text evidence="1 10">Belongs to the class-I aminoacyl-tRNA synthetase family.</text>
</comment>
<evidence type="ECO:0000313" key="12">
    <source>
        <dbReference type="EMBL" id="KAF9509338.1"/>
    </source>
</evidence>
<dbReference type="InterPro" id="IPR014758">
    <property type="entry name" value="Met-tRNA_synth"/>
</dbReference>
<dbReference type="SUPFAM" id="SSF52374">
    <property type="entry name" value="Nucleotidylyl transferase"/>
    <property type="match status" value="1"/>
</dbReference>
<dbReference type="PANTHER" id="PTHR43326">
    <property type="entry name" value="METHIONYL-TRNA SYNTHETASE"/>
    <property type="match status" value="1"/>
</dbReference>
<dbReference type="OrthoDB" id="24670at2759"/>
<dbReference type="Proteomes" id="UP000886523">
    <property type="component" value="Unassembled WGS sequence"/>
</dbReference>
<dbReference type="PRINTS" id="PR01041">
    <property type="entry name" value="TRNASYNTHMET"/>
</dbReference>
<dbReference type="Gene3D" id="2.170.220.10">
    <property type="match status" value="1"/>
</dbReference>
<keyword evidence="7 10" id="KW-0030">Aminoacyl-tRNA synthetase</keyword>
<keyword evidence="4 10" id="KW-0547">Nucleotide-binding</keyword>
<protein>
    <recommendedName>
        <fullName evidence="9">Probable methionine--tRNA ligase, mitochondrial</fullName>
        <ecNumber evidence="2">6.1.1.10</ecNumber>
    </recommendedName>
</protein>
<evidence type="ECO:0000313" key="13">
    <source>
        <dbReference type="Proteomes" id="UP000886523"/>
    </source>
</evidence>
<dbReference type="GO" id="GO:0005739">
    <property type="term" value="C:mitochondrion"/>
    <property type="evidence" value="ECO:0007669"/>
    <property type="project" value="UniProtKB-ARBA"/>
</dbReference>
<evidence type="ECO:0000256" key="5">
    <source>
        <dbReference type="ARBA" id="ARBA00022840"/>
    </source>
</evidence>
<dbReference type="Gene3D" id="3.40.50.620">
    <property type="entry name" value="HUPs"/>
    <property type="match status" value="1"/>
</dbReference>
<dbReference type="PANTHER" id="PTHR43326:SF1">
    <property type="entry name" value="METHIONINE--TRNA LIGASE, MITOCHONDRIAL"/>
    <property type="match status" value="1"/>
</dbReference>
<comment type="caution">
    <text evidence="12">The sequence shown here is derived from an EMBL/GenBank/DDBJ whole genome shotgun (WGS) entry which is preliminary data.</text>
</comment>
<dbReference type="GO" id="GO:0004825">
    <property type="term" value="F:methionine-tRNA ligase activity"/>
    <property type="evidence" value="ECO:0007669"/>
    <property type="project" value="UniProtKB-EC"/>
</dbReference>
<feature type="domain" description="Methionyl/Leucyl tRNA synthetase" evidence="11">
    <location>
        <begin position="31"/>
        <end position="402"/>
    </location>
</feature>
<evidence type="ECO:0000256" key="3">
    <source>
        <dbReference type="ARBA" id="ARBA00022598"/>
    </source>
</evidence>
<dbReference type="AlphaFoldDB" id="A0A9P6AP18"/>
<gene>
    <name evidence="12" type="ORF">BS47DRAFT_159750</name>
</gene>
<accession>A0A9P6AP18</accession>
<organism evidence="12 13">
    <name type="scientific">Hydnum rufescens UP504</name>
    <dbReference type="NCBI Taxonomy" id="1448309"/>
    <lineage>
        <taxon>Eukaryota</taxon>
        <taxon>Fungi</taxon>
        <taxon>Dikarya</taxon>
        <taxon>Basidiomycota</taxon>
        <taxon>Agaricomycotina</taxon>
        <taxon>Agaricomycetes</taxon>
        <taxon>Cantharellales</taxon>
        <taxon>Hydnaceae</taxon>
        <taxon>Hydnum</taxon>
    </lineage>
</organism>
<evidence type="ECO:0000256" key="1">
    <source>
        <dbReference type="ARBA" id="ARBA00005594"/>
    </source>
</evidence>
<comment type="catalytic activity">
    <reaction evidence="8">
        <text>tRNA(Met) + L-methionine + ATP = L-methionyl-tRNA(Met) + AMP + diphosphate</text>
        <dbReference type="Rhea" id="RHEA:13481"/>
        <dbReference type="Rhea" id="RHEA-COMP:9667"/>
        <dbReference type="Rhea" id="RHEA-COMP:9698"/>
        <dbReference type="ChEBI" id="CHEBI:30616"/>
        <dbReference type="ChEBI" id="CHEBI:33019"/>
        <dbReference type="ChEBI" id="CHEBI:57844"/>
        <dbReference type="ChEBI" id="CHEBI:78442"/>
        <dbReference type="ChEBI" id="CHEBI:78530"/>
        <dbReference type="ChEBI" id="CHEBI:456215"/>
        <dbReference type="EC" id="6.1.1.10"/>
    </reaction>
</comment>
<dbReference type="NCBIfam" id="TIGR00398">
    <property type="entry name" value="metG"/>
    <property type="match status" value="1"/>
</dbReference>
<keyword evidence="5 10" id="KW-0067">ATP-binding</keyword>
<evidence type="ECO:0000259" key="11">
    <source>
        <dbReference type="Pfam" id="PF09334"/>
    </source>
</evidence>
<keyword evidence="3 10" id="KW-0436">Ligase</keyword>
<dbReference type="GO" id="GO:0005524">
    <property type="term" value="F:ATP binding"/>
    <property type="evidence" value="ECO:0007669"/>
    <property type="project" value="UniProtKB-KW"/>
</dbReference>
<sequence length="571" mass="65015">MNFYASFAHSAWVRPGLLAIQRAHYSSAKPYYISTPIFYVNAVPHIGHLYSGVIGDILARYARLRNPERPVILNTGTDEHGLKIQRASELDGTEAREFCDRISERFKNLAKAANLSHTRFMRTTDPDHRIAAQHFWVELDKRGVIYKGQHSGWYSVSDECFYTDNQIKTVVDPSTQKELKISAETGQPVEWTEEDNYKFRLSAYREPLLKWMTENEMSVYPQVRREELISFLRDPANMRDLSISRPRNRLKWGIPVPGDEEHTIYVWLEALVNYLTAVGYPWKDGNGENMGWPTDVHVVGKDIIRFHAIMFPAFLMALDMELPKTVIGHGHWTMDHQKMSKTKGNVVDPFAVLGYFGVDAVRYYMALVAGNFRSDSDWSELQILKHYNHDLRGIIGNLLSRVTAPKLHDALAAFGPNSDSPEDVASYISLGKAGEEDLLIKSVLEGLPNRVEHHFANFEIGKALEAIYDALDKANLHTTRLSWWRYPNHQSLVRRSHFYSHEALRISAILLSPFMPGKSAEMLSVLGISVDARTWQDTRFGAAGVPGIRPSKRGYKDLFPPVPVPLPRPQV</sequence>
<dbReference type="InterPro" id="IPR023457">
    <property type="entry name" value="Met-tRNA_synth_2"/>
</dbReference>
<evidence type="ECO:0000256" key="6">
    <source>
        <dbReference type="ARBA" id="ARBA00022917"/>
    </source>
</evidence>
<dbReference type="CDD" id="cd00814">
    <property type="entry name" value="MetRS_core"/>
    <property type="match status" value="1"/>
</dbReference>
<dbReference type="Gene3D" id="1.10.730.10">
    <property type="entry name" value="Isoleucyl-tRNA Synthetase, Domain 1"/>
    <property type="match status" value="1"/>
</dbReference>
<evidence type="ECO:0000256" key="4">
    <source>
        <dbReference type="ARBA" id="ARBA00022741"/>
    </source>
</evidence>